<dbReference type="Proteomes" id="UP000193944">
    <property type="component" value="Unassembled WGS sequence"/>
</dbReference>
<gene>
    <name evidence="1" type="ORF">BCR32DRAFT_239635</name>
</gene>
<protein>
    <submittedName>
        <fullName evidence="1">Uncharacterized protein</fullName>
    </submittedName>
</protein>
<name>A0A1Y1XRJ8_9FUNG</name>
<reference evidence="1 2" key="2">
    <citation type="submission" date="2016-08" db="EMBL/GenBank/DDBJ databases">
        <title>Pervasive Adenine N6-methylation of Active Genes in Fungi.</title>
        <authorList>
            <consortium name="DOE Joint Genome Institute"/>
            <person name="Mondo S.J."/>
            <person name="Dannebaum R.O."/>
            <person name="Kuo R.C."/>
            <person name="Labutti K."/>
            <person name="Haridas S."/>
            <person name="Kuo A."/>
            <person name="Salamov A."/>
            <person name="Ahrendt S.R."/>
            <person name="Lipzen A."/>
            <person name="Sullivan W."/>
            <person name="Andreopoulos W.B."/>
            <person name="Clum A."/>
            <person name="Lindquist E."/>
            <person name="Daum C."/>
            <person name="Ramamoorthy G.K."/>
            <person name="Gryganskyi A."/>
            <person name="Culley D."/>
            <person name="Magnuson J.K."/>
            <person name="James T.Y."/>
            <person name="O'Malley M.A."/>
            <person name="Stajich J.E."/>
            <person name="Spatafora J.W."/>
            <person name="Visel A."/>
            <person name="Grigoriev I.V."/>
        </authorList>
    </citation>
    <scope>NUCLEOTIDE SEQUENCE [LARGE SCALE GENOMIC DNA]</scope>
    <source>
        <strain evidence="1 2">S4</strain>
    </source>
</reference>
<dbReference type="EMBL" id="MCFG01000002">
    <property type="protein sequence ID" value="ORX88116.1"/>
    <property type="molecule type" value="Genomic_DNA"/>
</dbReference>
<evidence type="ECO:0000313" key="2">
    <source>
        <dbReference type="Proteomes" id="UP000193944"/>
    </source>
</evidence>
<sequence length="122" mass="14033">MEGPTLIYLNNPTNMNLYRNNNNIGNCSSSSSNTNNNHNSTLISHQPTIKRKALKPVNYIQELLIHNYKLHSEHYLYFPNYFTKLTIFPSLKKLPKAVETINAIPANKKLPLSIFYHSGKMK</sequence>
<reference evidence="1 2" key="1">
    <citation type="submission" date="2016-08" db="EMBL/GenBank/DDBJ databases">
        <title>A Parts List for Fungal Cellulosomes Revealed by Comparative Genomics.</title>
        <authorList>
            <consortium name="DOE Joint Genome Institute"/>
            <person name="Haitjema C.H."/>
            <person name="Gilmore S.P."/>
            <person name="Henske J.K."/>
            <person name="Solomon K.V."/>
            <person name="De Groot R."/>
            <person name="Kuo A."/>
            <person name="Mondo S.J."/>
            <person name="Salamov A.A."/>
            <person name="Labutti K."/>
            <person name="Zhao Z."/>
            <person name="Chiniquy J."/>
            <person name="Barry K."/>
            <person name="Brewer H.M."/>
            <person name="Purvine S.O."/>
            <person name="Wright A.T."/>
            <person name="Boxma B."/>
            <person name="Van Alen T."/>
            <person name="Hackstein J.H."/>
            <person name="Baker S.E."/>
            <person name="Grigoriev I.V."/>
            <person name="O'Malley M.A."/>
        </authorList>
    </citation>
    <scope>NUCLEOTIDE SEQUENCE [LARGE SCALE GENOMIC DNA]</scope>
    <source>
        <strain evidence="1 2">S4</strain>
    </source>
</reference>
<comment type="caution">
    <text evidence="1">The sequence shown here is derived from an EMBL/GenBank/DDBJ whole genome shotgun (WGS) entry which is preliminary data.</text>
</comment>
<proteinExistence type="predicted"/>
<dbReference type="STRING" id="1754192.A0A1Y1XRJ8"/>
<organism evidence="1 2">
    <name type="scientific">Anaeromyces robustus</name>
    <dbReference type="NCBI Taxonomy" id="1754192"/>
    <lineage>
        <taxon>Eukaryota</taxon>
        <taxon>Fungi</taxon>
        <taxon>Fungi incertae sedis</taxon>
        <taxon>Chytridiomycota</taxon>
        <taxon>Chytridiomycota incertae sedis</taxon>
        <taxon>Neocallimastigomycetes</taxon>
        <taxon>Neocallimastigales</taxon>
        <taxon>Neocallimastigaceae</taxon>
        <taxon>Anaeromyces</taxon>
    </lineage>
</organism>
<keyword evidence="2" id="KW-1185">Reference proteome</keyword>
<dbReference type="AlphaFoldDB" id="A0A1Y1XRJ8"/>
<accession>A0A1Y1XRJ8</accession>
<evidence type="ECO:0000313" key="1">
    <source>
        <dbReference type="EMBL" id="ORX88116.1"/>
    </source>
</evidence>